<comment type="caution">
    <text evidence="2">The sequence shown here is derived from an EMBL/GenBank/DDBJ whole genome shotgun (WGS) entry which is preliminary data.</text>
</comment>
<feature type="compositionally biased region" description="Low complexity" evidence="1">
    <location>
        <begin position="37"/>
        <end position="50"/>
    </location>
</feature>
<feature type="compositionally biased region" description="Basic and acidic residues" evidence="1">
    <location>
        <begin position="52"/>
        <end position="66"/>
    </location>
</feature>
<reference evidence="2 3" key="1">
    <citation type="journal article" date="2023" name="PLoS ONE">
        <title>Complete genome assembly of Hawai'i environmental nontuberculous mycobacteria reveals unexpected co-isolation with methylobacteria.</title>
        <authorList>
            <person name="Hendrix J."/>
            <person name="Epperson L.E."/>
            <person name="Tong E.I."/>
            <person name="Chan Y.L."/>
            <person name="Hasan N.A."/>
            <person name="Dawrs S.N."/>
            <person name="Norton G.J."/>
            <person name="Virdi R."/>
            <person name="Crooks J.L."/>
            <person name="Chan E.D."/>
            <person name="Honda J.R."/>
            <person name="Strong M."/>
        </authorList>
    </citation>
    <scope>NUCLEOTIDE SEQUENCE [LARGE SCALE GENOMIC DNA]</scope>
    <source>
        <strain evidence="2 3">NJH_HI04-1</strain>
    </source>
</reference>
<proteinExistence type="predicted"/>
<evidence type="ECO:0000313" key="3">
    <source>
        <dbReference type="Proteomes" id="UP001407347"/>
    </source>
</evidence>
<name>A0ABV0A5L0_9HYPH</name>
<gene>
    <name evidence="2" type="ORF">PUR29_37085</name>
</gene>
<sequence>MCYESSQEESLESPADRLSTQTLFFELDALMAEPANDDVPAAPAPVVSDVTPEARREALRPTLDEG</sequence>
<dbReference type="RefSeq" id="WP_346014002.1">
    <property type="nucleotide sequence ID" value="NZ_JAQYXP010000013.1"/>
</dbReference>
<organism evidence="2 3">
    <name type="scientific">Methylobacterium ajmalii</name>
    <dbReference type="NCBI Taxonomy" id="2738439"/>
    <lineage>
        <taxon>Bacteria</taxon>
        <taxon>Pseudomonadati</taxon>
        <taxon>Pseudomonadota</taxon>
        <taxon>Alphaproteobacteria</taxon>
        <taxon>Hyphomicrobiales</taxon>
        <taxon>Methylobacteriaceae</taxon>
        <taxon>Methylobacterium</taxon>
    </lineage>
</organism>
<accession>A0ABV0A5L0</accession>
<dbReference type="Proteomes" id="UP001407347">
    <property type="component" value="Unassembled WGS sequence"/>
</dbReference>
<dbReference type="EMBL" id="JAQYXP010000013">
    <property type="protein sequence ID" value="MEN3239056.1"/>
    <property type="molecule type" value="Genomic_DNA"/>
</dbReference>
<feature type="region of interest" description="Disordered" evidence="1">
    <location>
        <begin position="36"/>
        <end position="66"/>
    </location>
</feature>
<evidence type="ECO:0000256" key="1">
    <source>
        <dbReference type="SAM" id="MobiDB-lite"/>
    </source>
</evidence>
<feature type="non-terminal residue" evidence="2">
    <location>
        <position position="66"/>
    </location>
</feature>
<evidence type="ECO:0000313" key="2">
    <source>
        <dbReference type="EMBL" id="MEN3239056.1"/>
    </source>
</evidence>
<keyword evidence="3" id="KW-1185">Reference proteome</keyword>
<protein>
    <submittedName>
        <fullName evidence="2">Uncharacterized protein</fullName>
    </submittedName>
</protein>